<sequence>MDAQNTLQKAIGLFRQGLHYQALDQISRLLNTCPNEGKIWELKGLVEDSLSWRNTSIRSLETATTLIPISASGQYILAKNYLEIGKHALAKSVFSILLQRQDLPDRLLPAISSYLGQYPELTYLALDACRKAVKRDPGCAESWLGMACFMGKLHYPKEQIANVLRKAVTLDPENRHYRIALSNVLEQSGKFDQAYRVVKEIKTSELNQIPCAACLKKLIRIFSLAEDNTRHEICSNKLKQLQSTEIPTSPEFLPPRFSDPLNN</sequence>
<keyword evidence="2" id="KW-1185">Reference proteome</keyword>
<dbReference type="InterPro" id="IPR011990">
    <property type="entry name" value="TPR-like_helical_dom_sf"/>
</dbReference>
<dbReference type="Proteomes" id="UP000318313">
    <property type="component" value="Chromosome"/>
</dbReference>
<proteinExistence type="predicted"/>
<dbReference type="KEGG" id="gfm:Enr17x_27110"/>
<dbReference type="SUPFAM" id="SSF48452">
    <property type="entry name" value="TPR-like"/>
    <property type="match status" value="1"/>
</dbReference>
<dbReference type="OrthoDB" id="271653at2"/>
<dbReference type="EMBL" id="CP037452">
    <property type="protein sequence ID" value="QDV50669.1"/>
    <property type="molecule type" value="Genomic_DNA"/>
</dbReference>
<gene>
    <name evidence="1" type="ORF">Enr17x_27110</name>
</gene>
<dbReference type="AlphaFoldDB" id="A0A518ICA9"/>
<dbReference type="Gene3D" id="1.25.40.10">
    <property type="entry name" value="Tetratricopeptide repeat domain"/>
    <property type="match status" value="2"/>
</dbReference>
<evidence type="ECO:0000313" key="1">
    <source>
        <dbReference type="EMBL" id="QDV50669.1"/>
    </source>
</evidence>
<evidence type="ECO:0000313" key="2">
    <source>
        <dbReference type="Proteomes" id="UP000318313"/>
    </source>
</evidence>
<accession>A0A518ICA9</accession>
<reference evidence="1 2" key="1">
    <citation type="submission" date="2019-03" db="EMBL/GenBank/DDBJ databases">
        <title>Deep-cultivation of Planctomycetes and their phenomic and genomic characterization uncovers novel biology.</title>
        <authorList>
            <person name="Wiegand S."/>
            <person name="Jogler M."/>
            <person name="Boedeker C."/>
            <person name="Pinto D."/>
            <person name="Vollmers J."/>
            <person name="Rivas-Marin E."/>
            <person name="Kohn T."/>
            <person name="Peeters S.H."/>
            <person name="Heuer A."/>
            <person name="Rast P."/>
            <person name="Oberbeckmann S."/>
            <person name="Bunk B."/>
            <person name="Jeske O."/>
            <person name="Meyerdierks A."/>
            <person name="Storesund J.E."/>
            <person name="Kallscheuer N."/>
            <person name="Luecker S."/>
            <person name="Lage O.M."/>
            <person name="Pohl T."/>
            <person name="Merkel B.J."/>
            <person name="Hornburger P."/>
            <person name="Mueller R.-W."/>
            <person name="Bruemmer F."/>
            <person name="Labrenz M."/>
            <person name="Spormann A.M."/>
            <person name="Op den Camp H."/>
            <person name="Overmann J."/>
            <person name="Amann R."/>
            <person name="Jetten M.S.M."/>
            <person name="Mascher T."/>
            <person name="Medema M.H."/>
            <person name="Devos D.P."/>
            <person name="Kaster A.-K."/>
            <person name="Ovreas L."/>
            <person name="Rohde M."/>
            <person name="Galperin M.Y."/>
            <person name="Jogler C."/>
        </authorList>
    </citation>
    <scope>NUCLEOTIDE SEQUENCE [LARGE SCALE GENOMIC DNA]</scope>
    <source>
        <strain evidence="1 2">Enr17</strain>
    </source>
</reference>
<name>A0A518ICA9_9PLAN</name>
<organism evidence="1 2">
    <name type="scientific">Gimesia fumaroli</name>
    <dbReference type="NCBI Taxonomy" id="2527976"/>
    <lineage>
        <taxon>Bacteria</taxon>
        <taxon>Pseudomonadati</taxon>
        <taxon>Planctomycetota</taxon>
        <taxon>Planctomycetia</taxon>
        <taxon>Planctomycetales</taxon>
        <taxon>Planctomycetaceae</taxon>
        <taxon>Gimesia</taxon>
    </lineage>
</organism>
<protein>
    <submittedName>
        <fullName evidence="1">Uncharacterized protein</fullName>
    </submittedName>
</protein>
<dbReference type="RefSeq" id="WP_145309333.1">
    <property type="nucleotide sequence ID" value="NZ_CP037452.1"/>
</dbReference>